<protein>
    <submittedName>
        <fullName evidence="2">DUF5996 family protein</fullName>
    </submittedName>
</protein>
<accession>A0ABW1DY35</accession>
<reference evidence="3" key="1">
    <citation type="journal article" date="2019" name="Int. J. Syst. Evol. Microbiol.">
        <title>The Global Catalogue of Microorganisms (GCM) 10K type strain sequencing project: providing services to taxonomists for standard genome sequencing and annotation.</title>
        <authorList>
            <consortium name="The Broad Institute Genomics Platform"/>
            <consortium name="The Broad Institute Genome Sequencing Center for Infectious Disease"/>
            <person name="Wu L."/>
            <person name="Ma J."/>
        </authorList>
    </citation>
    <scope>NUCLEOTIDE SEQUENCE [LARGE SCALE GENOMIC DNA]</scope>
    <source>
        <strain evidence="3">JCM 10411</strain>
    </source>
</reference>
<evidence type="ECO:0000256" key="1">
    <source>
        <dbReference type="SAM" id="MobiDB-lite"/>
    </source>
</evidence>
<dbReference type="Proteomes" id="UP001596180">
    <property type="component" value="Unassembled WGS sequence"/>
</dbReference>
<proteinExistence type="predicted"/>
<name>A0ABW1DY35_9ACTN</name>
<feature type="region of interest" description="Disordered" evidence="1">
    <location>
        <begin position="1"/>
        <end position="28"/>
    </location>
</feature>
<gene>
    <name evidence="2" type="ORF">ACFPZI_17560</name>
</gene>
<sequence>MTGEGPRAAGRPAAVAATGPDAGRRSGIVCPTRPDEAWLPLRRRTRRRSAACIRGERPPLRAVRRIRSAATGGSCRPCRGYSCLSRPSSPTRQSGRLGQGCRSGLRPAAAHWSARNNSHLVVLRYDEVRTEADPRAAVLAFYESAYRAGARRAGWQIERMACPGGATDPHLRLPGPDPASG</sequence>
<dbReference type="InterPro" id="IPR046038">
    <property type="entry name" value="DUF5996"/>
</dbReference>
<keyword evidence="3" id="KW-1185">Reference proteome</keyword>
<evidence type="ECO:0000313" key="2">
    <source>
        <dbReference type="EMBL" id="MFC5853557.1"/>
    </source>
</evidence>
<organism evidence="2 3">
    <name type="scientific">Streptomyces chlorus</name>
    <dbReference type="NCBI Taxonomy" id="887452"/>
    <lineage>
        <taxon>Bacteria</taxon>
        <taxon>Bacillati</taxon>
        <taxon>Actinomycetota</taxon>
        <taxon>Actinomycetes</taxon>
        <taxon>Kitasatosporales</taxon>
        <taxon>Streptomycetaceae</taxon>
        <taxon>Streptomyces</taxon>
    </lineage>
</organism>
<dbReference type="EMBL" id="JBHSOA010000035">
    <property type="protein sequence ID" value="MFC5853557.1"/>
    <property type="molecule type" value="Genomic_DNA"/>
</dbReference>
<dbReference type="Pfam" id="PF19459">
    <property type="entry name" value="DUF5996"/>
    <property type="match status" value="1"/>
</dbReference>
<feature type="compositionally biased region" description="Low complexity" evidence="1">
    <location>
        <begin position="1"/>
        <end position="17"/>
    </location>
</feature>
<dbReference type="RefSeq" id="WP_381364032.1">
    <property type="nucleotide sequence ID" value="NZ_JBHSOA010000035.1"/>
</dbReference>
<comment type="caution">
    <text evidence="2">The sequence shown here is derived from an EMBL/GenBank/DDBJ whole genome shotgun (WGS) entry which is preliminary data.</text>
</comment>
<evidence type="ECO:0000313" key="3">
    <source>
        <dbReference type="Proteomes" id="UP001596180"/>
    </source>
</evidence>